<dbReference type="Pfam" id="PF00704">
    <property type="entry name" value="Glyco_hydro_18"/>
    <property type="match status" value="2"/>
</dbReference>
<protein>
    <submittedName>
        <fullName evidence="6">25217_t:CDS:1</fullName>
    </submittedName>
</protein>
<dbReference type="GO" id="GO:0030479">
    <property type="term" value="C:actin cortical patch"/>
    <property type="evidence" value="ECO:0007669"/>
    <property type="project" value="TreeGrafter"/>
</dbReference>
<feature type="domain" description="SH3" evidence="4">
    <location>
        <begin position="424"/>
        <end position="485"/>
    </location>
</feature>
<dbReference type="PANTHER" id="PTHR47174">
    <property type="entry name" value="BRIDGING INTEGRATOR 3"/>
    <property type="match status" value="1"/>
</dbReference>
<dbReference type="InterPro" id="IPR017853">
    <property type="entry name" value="GH"/>
</dbReference>
<evidence type="ECO:0000256" key="3">
    <source>
        <dbReference type="SAM" id="Phobius"/>
    </source>
</evidence>
<dbReference type="SMART" id="SM00636">
    <property type="entry name" value="Glyco_18"/>
    <property type="match status" value="1"/>
</dbReference>
<keyword evidence="3" id="KW-0812">Transmembrane</keyword>
<dbReference type="GO" id="GO:0031097">
    <property type="term" value="C:medial cortex"/>
    <property type="evidence" value="ECO:0007669"/>
    <property type="project" value="TreeGrafter"/>
</dbReference>
<dbReference type="FunFam" id="2.30.30.40:FF:000100">
    <property type="entry name" value="SH3 domain-containing YSC84-like protein 1"/>
    <property type="match status" value="1"/>
</dbReference>
<dbReference type="GO" id="GO:0043332">
    <property type="term" value="C:mating projection tip"/>
    <property type="evidence" value="ECO:0007669"/>
    <property type="project" value="TreeGrafter"/>
</dbReference>
<dbReference type="InterPro" id="IPR011583">
    <property type="entry name" value="Chitinase_II/V-like_cat"/>
</dbReference>
<dbReference type="GO" id="GO:0051666">
    <property type="term" value="P:actin cortical patch localization"/>
    <property type="evidence" value="ECO:0007669"/>
    <property type="project" value="InterPro"/>
</dbReference>
<dbReference type="PROSITE" id="PS50002">
    <property type="entry name" value="SH3"/>
    <property type="match status" value="2"/>
</dbReference>
<keyword evidence="7" id="KW-1185">Reference proteome</keyword>
<dbReference type="InterPro" id="IPR046982">
    <property type="entry name" value="BIN3/RVS161-like"/>
</dbReference>
<keyword evidence="3" id="KW-0472">Membrane</keyword>
<dbReference type="GO" id="GO:0097320">
    <property type="term" value="P:plasma membrane tubulation"/>
    <property type="evidence" value="ECO:0007669"/>
    <property type="project" value="TreeGrafter"/>
</dbReference>
<dbReference type="GO" id="GO:1990528">
    <property type="term" value="C:Rvs161p-Rvs167p complex"/>
    <property type="evidence" value="ECO:0007669"/>
    <property type="project" value="TreeGrafter"/>
</dbReference>
<dbReference type="InterPro" id="IPR001452">
    <property type="entry name" value="SH3_domain"/>
</dbReference>
<name>A0A9N8WA31_9GLOM</name>
<dbReference type="Gene3D" id="3.10.50.10">
    <property type="match status" value="1"/>
</dbReference>
<evidence type="ECO:0000313" key="7">
    <source>
        <dbReference type="Proteomes" id="UP000789759"/>
    </source>
</evidence>
<evidence type="ECO:0000259" key="5">
    <source>
        <dbReference type="PROSITE" id="PS51910"/>
    </source>
</evidence>
<dbReference type="PANTHER" id="PTHR47174:SF1">
    <property type="entry name" value="REDUCED VIABILITY UPON STARVATION PROTEIN 167"/>
    <property type="match status" value="1"/>
</dbReference>
<dbReference type="GO" id="GO:0008289">
    <property type="term" value="F:lipid binding"/>
    <property type="evidence" value="ECO:0007669"/>
    <property type="project" value="TreeGrafter"/>
</dbReference>
<sequence length="974" mass="109129">MGQNSCNLSPTKPKILVGYYPAYKLNLAPGVDFDINPSIDYLNYIAFGPSDLVNNAENNNTGGDPFKNFNSQSYKFNQLSNYRSSKDLKFKIILSILLPTDRDNLIKFFNKQSQDPENGWYNSSSTQNTKFINELVNIVTTNSFDGIDIDYPFKFPCNPSTGFNETDFSNFLSAISARLGNKNLTITAGQYAIKGINPNIISFINIKAFHLNINNTYASAGIDRISEILNDWNFIDHSKLVLGVEFGGIVEIVSDNDNSIKSDIESKKLKPVNDSNFQFSFSNGKIPDQCGHSSYAYWSWKNLITNLVPPCYTRIDENSQWNYGFINDSKQPYLHRQDLSSQYYYVAFYEDYQSLNAKLDYINNKNLAGIAIADITKDSSLINFILGNNPVGNKTLVGGVIGSLIFVSVLVAAGFILYRRRHTNVITTVVAMFDYAGKEENDLSFKAGDRIEVLERGDGPNDWWVGRLRGVVGEFPGNIHYYKCHMVSNSIHYNIGNLEDEFNIHLVTVLSQDQCNLSPTKPNKLIGYYPAYKLNSKPGVDFNISPSINYLNYIAFGPNDLVNNGADGGPSKFFDTSKFFELSNYIHSNSPKSKIILSVLLPTDKNNLTQFFNKQSDLDQGWYNPTSTQNKKLIGDLITIVKNFSFDGIDIDYPFKFPCYPSIGFNDSDFPSFLSAISEQLDDDKSLTVTAGQYPIKGFNFSYVDFVNIQAFHLNINSVNTSSGLDGITQILNSWNITDTDKSKFTLGIEFGGIAEIVSSKNITYDIESQQFQLVNGTNFTFPFPNVPISDQCNRFSYAYLSWENLSHSLLSSSSSCPTILTSLSPWEYGFANSSQQPYLYKQNSSNQPSLNSSNSSSTYYVIFYEDYQSLNAKIDYIKKHSAIVGGVLGSIVFVSALIAIGIILYRRRHSTGKVVANVIAMFDYVGKEENDLSFKAGDVIEVLEKGDGPNDWWVGRLRGVVGEFPGNYVKEVM</sequence>
<evidence type="ECO:0000256" key="2">
    <source>
        <dbReference type="PROSITE-ProRule" id="PRU00192"/>
    </source>
</evidence>
<dbReference type="Proteomes" id="UP000789759">
    <property type="component" value="Unassembled WGS sequence"/>
</dbReference>
<dbReference type="PROSITE" id="PS51910">
    <property type="entry name" value="GH18_2"/>
    <property type="match status" value="1"/>
</dbReference>
<keyword evidence="1 2" id="KW-0728">SH3 domain</keyword>
<organism evidence="6 7">
    <name type="scientific">Cetraspora pellucida</name>
    <dbReference type="NCBI Taxonomy" id="1433469"/>
    <lineage>
        <taxon>Eukaryota</taxon>
        <taxon>Fungi</taxon>
        <taxon>Fungi incertae sedis</taxon>
        <taxon>Mucoromycota</taxon>
        <taxon>Glomeromycotina</taxon>
        <taxon>Glomeromycetes</taxon>
        <taxon>Diversisporales</taxon>
        <taxon>Gigasporaceae</taxon>
        <taxon>Cetraspora</taxon>
    </lineage>
</organism>
<dbReference type="EMBL" id="CAJVQA010000464">
    <property type="protein sequence ID" value="CAG8476262.1"/>
    <property type="molecule type" value="Genomic_DNA"/>
</dbReference>
<evidence type="ECO:0000256" key="1">
    <source>
        <dbReference type="ARBA" id="ARBA00022443"/>
    </source>
</evidence>
<dbReference type="CDD" id="cd12087">
    <property type="entry name" value="TM_EGFR-like"/>
    <property type="match status" value="1"/>
</dbReference>
<dbReference type="SMART" id="SM00326">
    <property type="entry name" value="SH3"/>
    <property type="match status" value="2"/>
</dbReference>
<proteinExistence type="predicted"/>
<dbReference type="SUPFAM" id="SSF50044">
    <property type="entry name" value="SH3-domain"/>
    <property type="match status" value="2"/>
</dbReference>
<dbReference type="Pfam" id="PF00018">
    <property type="entry name" value="SH3_1"/>
    <property type="match status" value="1"/>
</dbReference>
<evidence type="ECO:0000259" key="4">
    <source>
        <dbReference type="PROSITE" id="PS50002"/>
    </source>
</evidence>
<dbReference type="GO" id="GO:0006897">
    <property type="term" value="P:endocytosis"/>
    <property type="evidence" value="ECO:0007669"/>
    <property type="project" value="InterPro"/>
</dbReference>
<dbReference type="GO" id="GO:0008061">
    <property type="term" value="F:chitin binding"/>
    <property type="evidence" value="ECO:0007669"/>
    <property type="project" value="InterPro"/>
</dbReference>
<evidence type="ECO:0000313" key="6">
    <source>
        <dbReference type="EMBL" id="CAG8476262.1"/>
    </source>
</evidence>
<comment type="caution">
    <text evidence="6">The sequence shown here is derived from an EMBL/GenBank/DDBJ whole genome shotgun (WGS) entry which is preliminary data.</text>
</comment>
<dbReference type="SUPFAM" id="SSF51445">
    <property type="entry name" value="(Trans)glycosidases"/>
    <property type="match status" value="2"/>
</dbReference>
<dbReference type="PRINTS" id="PR00452">
    <property type="entry name" value="SH3DOMAIN"/>
</dbReference>
<gene>
    <name evidence="6" type="ORF">CPELLU_LOCUS1311</name>
</gene>
<dbReference type="InterPro" id="IPR029070">
    <property type="entry name" value="Chitinase_insertion_sf"/>
</dbReference>
<dbReference type="Pfam" id="PF07653">
    <property type="entry name" value="SH3_2"/>
    <property type="match status" value="1"/>
</dbReference>
<dbReference type="InterPro" id="IPR001223">
    <property type="entry name" value="Glyco_hydro18_cat"/>
</dbReference>
<dbReference type="Gene3D" id="3.20.20.80">
    <property type="entry name" value="Glycosidases"/>
    <property type="match status" value="3"/>
</dbReference>
<dbReference type="Gene3D" id="2.30.30.40">
    <property type="entry name" value="SH3 Domains"/>
    <property type="match status" value="2"/>
</dbReference>
<reference evidence="6" key="1">
    <citation type="submission" date="2021-06" db="EMBL/GenBank/DDBJ databases">
        <authorList>
            <person name="Kallberg Y."/>
            <person name="Tangrot J."/>
            <person name="Rosling A."/>
        </authorList>
    </citation>
    <scope>NUCLEOTIDE SEQUENCE</scope>
    <source>
        <strain evidence="6">FL966</strain>
    </source>
</reference>
<feature type="domain" description="SH3" evidence="4">
    <location>
        <begin position="914"/>
        <end position="974"/>
    </location>
</feature>
<dbReference type="GO" id="GO:0005975">
    <property type="term" value="P:carbohydrate metabolic process"/>
    <property type="evidence" value="ECO:0007669"/>
    <property type="project" value="InterPro"/>
</dbReference>
<dbReference type="OrthoDB" id="10255964at2759"/>
<accession>A0A9N8WA31</accession>
<feature type="transmembrane region" description="Helical" evidence="3">
    <location>
        <begin position="883"/>
        <end position="906"/>
    </location>
</feature>
<keyword evidence="3" id="KW-1133">Transmembrane helix</keyword>
<dbReference type="AlphaFoldDB" id="A0A9N8WA31"/>
<dbReference type="InterPro" id="IPR036028">
    <property type="entry name" value="SH3-like_dom_sf"/>
</dbReference>
<feature type="transmembrane region" description="Helical" evidence="3">
    <location>
        <begin position="396"/>
        <end position="418"/>
    </location>
</feature>
<feature type="domain" description="GH18" evidence="5">
    <location>
        <begin position="14"/>
        <end position="389"/>
    </location>
</feature>